<dbReference type="InterPro" id="IPR011009">
    <property type="entry name" value="Kinase-like_dom_sf"/>
</dbReference>
<dbReference type="InterPro" id="IPR002048">
    <property type="entry name" value="EF_hand_dom"/>
</dbReference>
<feature type="compositionally biased region" description="Polar residues" evidence="10">
    <location>
        <begin position="508"/>
        <end position="519"/>
    </location>
</feature>
<dbReference type="InterPro" id="IPR011992">
    <property type="entry name" value="EF-hand-dom_pair"/>
</dbReference>
<feature type="region of interest" description="Disordered" evidence="10">
    <location>
        <begin position="338"/>
        <end position="367"/>
    </location>
</feature>
<dbReference type="Proteomes" id="UP000054560">
    <property type="component" value="Unassembled WGS sequence"/>
</dbReference>
<dbReference type="STRING" id="667725.A0A0L0G0A5"/>
<evidence type="ECO:0000256" key="9">
    <source>
        <dbReference type="PIRSR" id="PIRSR630616-3"/>
    </source>
</evidence>
<evidence type="ECO:0000256" key="10">
    <source>
        <dbReference type="SAM" id="MobiDB-lite"/>
    </source>
</evidence>
<feature type="compositionally biased region" description="Low complexity" evidence="10">
    <location>
        <begin position="934"/>
        <end position="946"/>
    </location>
</feature>
<keyword evidence="1" id="KW-0723">Serine/threonine-protein kinase</keyword>
<evidence type="ECO:0000256" key="1">
    <source>
        <dbReference type="ARBA" id="ARBA00022527"/>
    </source>
</evidence>
<dbReference type="InterPro" id="IPR018247">
    <property type="entry name" value="EF_Hand_1_Ca_BS"/>
</dbReference>
<reference evidence="13 14" key="1">
    <citation type="submission" date="2011-02" db="EMBL/GenBank/DDBJ databases">
        <title>The Genome Sequence of Sphaeroforma arctica JP610.</title>
        <authorList>
            <consortium name="The Broad Institute Genome Sequencing Platform"/>
            <person name="Russ C."/>
            <person name="Cuomo C."/>
            <person name="Young S.K."/>
            <person name="Zeng Q."/>
            <person name="Gargeya S."/>
            <person name="Alvarado L."/>
            <person name="Berlin A."/>
            <person name="Chapman S.B."/>
            <person name="Chen Z."/>
            <person name="Freedman E."/>
            <person name="Gellesch M."/>
            <person name="Goldberg J."/>
            <person name="Griggs A."/>
            <person name="Gujja S."/>
            <person name="Heilman E."/>
            <person name="Heiman D."/>
            <person name="Howarth C."/>
            <person name="Mehta T."/>
            <person name="Neiman D."/>
            <person name="Pearson M."/>
            <person name="Roberts A."/>
            <person name="Saif S."/>
            <person name="Shea T."/>
            <person name="Shenoy N."/>
            <person name="Sisk P."/>
            <person name="Stolte C."/>
            <person name="Sykes S."/>
            <person name="White J."/>
            <person name="Yandava C."/>
            <person name="Burger G."/>
            <person name="Gray M.W."/>
            <person name="Holland P.W.H."/>
            <person name="King N."/>
            <person name="Lang F.B.F."/>
            <person name="Roger A.J."/>
            <person name="Ruiz-Trillo I."/>
            <person name="Haas B."/>
            <person name="Nusbaum C."/>
            <person name="Birren B."/>
        </authorList>
    </citation>
    <scope>NUCLEOTIDE SEQUENCE [LARGE SCALE GENOMIC DNA]</scope>
    <source>
        <strain evidence="13 14">JP610</strain>
    </source>
</reference>
<dbReference type="PANTHER" id="PTHR24350">
    <property type="entry name" value="SERINE/THREONINE-PROTEIN KINASE IAL-RELATED"/>
    <property type="match status" value="1"/>
</dbReference>
<feature type="region of interest" description="Disordered" evidence="10">
    <location>
        <begin position="970"/>
        <end position="1080"/>
    </location>
</feature>
<keyword evidence="6 8" id="KW-0067">ATP-binding</keyword>
<feature type="compositionally biased region" description="Low complexity" evidence="10">
    <location>
        <begin position="1247"/>
        <end position="1267"/>
    </location>
</feature>
<evidence type="ECO:0000256" key="8">
    <source>
        <dbReference type="PIRSR" id="PIRSR630616-2"/>
    </source>
</evidence>
<proteinExistence type="predicted"/>
<evidence type="ECO:0000259" key="11">
    <source>
        <dbReference type="PROSITE" id="PS50011"/>
    </source>
</evidence>
<accession>A0A0L0G0A5</accession>
<feature type="compositionally biased region" description="Basic residues" evidence="10">
    <location>
        <begin position="641"/>
        <end position="651"/>
    </location>
</feature>
<dbReference type="GeneID" id="25905933"/>
<dbReference type="InterPro" id="IPR008271">
    <property type="entry name" value="Ser/Thr_kinase_AS"/>
</dbReference>
<dbReference type="eggNOG" id="KOG0032">
    <property type="taxonomic scope" value="Eukaryota"/>
</dbReference>
<feature type="region of interest" description="Disordered" evidence="10">
    <location>
        <begin position="508"/>
        <end position="692"/>
    </location>
</feature>
<feature type="compositionally biased region" description="Basic residues" evidence="10">
    <location>
        <begin position="1189"/>
        <end position="1199"/>
    </location>
</feature>
<dbReference type="GO" id="GO:0005509">
    <property type="term" value="F:calcium ion binding"/>
    <property type="evidence" value="ECO:0007669"/>
    <property type="project" value="InterPro"/>
</dbReference>
<dbReference type="InterPro" id="IPR000719">
    <property type="entry name" value="Prot_kinase_dom"/>
</dbReference>
<dbReference type="PROSITE" id="PS50011">
    <property type="entry name" value="PROTEIN_KINASE_DOM"/>
    <property type="match status" value="1"/>
</dbReference>
<feature type="region of interest" description="Disordered" evidence="10">
    <location>
        <begin position="1381"/>
        <end position="1432"/>
    </location>
</feature>
<feature type="binding site" evidence="8">
    <location>
        <begin position="53"/>
        <end position="54"/>
    </location>
    <ligand>
        <name>ATP</name>
        <dbReference type="ChEBI" id="CHEBI:30616"/>
    </ligand>
</feature>
<feature type="compositionally biased region" description="Polar residues" evidence="10">
    <location>
        <begin position="1207"/>
        <end position="1229"/>
    </location>
</feature>
<feature type="region of interest" description="Disordered" evidence="10">
    <location>
        <begin position="721"/>
        <end position="823"/>
    </location>
</feature>
<gene>
    <name evidence="13" type="ORF">SARC_05429</name>
</gene>
<dbReference type="PROSITE" id="PS00108">
    <property type="entry name" value="PROTEIN_KINASE_ST"/>
    <property type="match status" value="1"/>
</dbReference>
<evidence type="ECO:0000256" key="7">
    <source>
        <dbReference type="PIRSR" id="PIRSR630616-1"/>
    </source>
</evidence>
<evidence type="ECO:0000256" key="3">
    <source>
        <dbReference type="ARBA" id="ARBA00022741"/>
    </source>
</evidence>
<dbReference type="PROSITE" id="PS50222">
    <property type="entry name" value="EF_HAND_2"/>
    <property type="match status" value="1"/>
</dbReference>
<evidence type="ECO:0000259" key="12">
    <source>
        <dbReference type="PROSITE" id="PS50222"/>
    </source>
</evidence>
<name>A0A0L0G0A5_9EUKA</name>
<feature type="cross-link" description="Glycyl lysine isopeptide (Lys-Gly) (interchain with G-Cter in SUMO2)" evidence="9">
    <location>
        <position position="51"/>
    </location>
</feature>
<dbReference type="GO" id="GO:0005524">
    <property type="term" value="F:ATP binding"/>
    <property type="evidence" value="ECO:0007669"/>
    <property type="project" value="UniProtKB-KW"/>
</dbReference>
<evidence type="ECO:0000256" key="4">
    <source>
        <dbReference type="ARBA" id="ARBA00022777"/>
    </source>
</evidence>
<evidence type="ECO:0000256" key="5">
    <source>
        <dbReference type="ARBA" id="ARBA00022837"/>
    </source>
</evidence>
<dbReference type="Gene3D" id="1.10.510.10">
    <property type="entry name" value="Transferase(Phosphotransferase) domain 1"/>
    <property type="match status" value="1"/>
</dbReference>
<feature type="compositionally biased region" description="Basic and acidic residues" evidence="10">
    <location>
        <begin position="898"/>
        <end position="917"/>
    </location>
</feature>
<feature type="compositionally biased region" description="Low complexity" evidence="10">
    <location>
        <begin position="653"/>
        <end position="667"/>
    </location>
</feature>
<organism evidence="13 14">
    <name type="scientific">Sphaeroforma arctica JP610</name>
    <dbReference type="NCBI Taxonomy" id="667725"/>
    <lineage>
        <taxon>Eukaryota</taxon>
        <taxon>Ichthyosporea</taxon>
        <taxon>Ichthyophonida</taxon>
        <taxon>Sphaeroforma</taxon>
    </lineage>
</organism>
<keyword evidence="4 13" id="KW-0418">Kinase</keyword>
<evidence type="ECO:0000313" key="14">
    <source>
        <dbReference type="Proteomes" id="UP000054560"/>
    </source>
</evidence>
<feature type="compositionally biased region" description="Polar residues" evidence="10">
    <location>
        <begin position="1056"/>
        <end position="1073"/>
    </location>
</feature>
<dbReference type="Pfam" id="PF00069">
    <property type="entry name" value="Pkinase"/>
    <property type="match status" value="1"/>
</dbReference>
<protein>
    <submittedName>
        <fullName evidence="13">CAMK/CDPK protein kinase</fullName>
    </submittedName>
</protein>
<evidence type="ECO:0000256" key="6">
    <source>
        <dbReference type="ARBA" id="ARBA00022840"/>
    </source>
</evidence>
<keyword evidence="2" id="KW-0808">Transferase</keyword>
<feature type="region of interest" description="Disordered" evidence="10">
    <location>
        <begin position="880"/>
        <end position="946"/>
    </location>
</feature>
<feature type="compositionally biased region" description="Low complexity" evidence="10">
    <location>
        <begin position="1027"/>
        <end position="1048"/>
    </location>
</feature>
<feature type="domain" description="Protein kinase" evidence="11">
    <location>
        <begin position="1"/>
        <end position="190"/>
    </location>
</feature>
<dbReference type="EMBL" id="KQ241941">
    <property type="protein sequence ID" value="KNC82284.1"/>
    <property type="molecule type" value="Genomic_DNA"/>
</dbReference>
<evidence type="ECO:0000256" key="2">
    <source>
        <dbReference type="ARBA" id="ARBA00022679"/>
    </source>
</evidence>
<feature type="domain" description="EF-hand" evidence="12">
    <location>
        <begin position="1474"/>
        <end position="1501"/>
    </location>
</feature>
<dbReference type="PROSITE" id="PS00018">
    <property type="entry name" value="EF_HAND_1"/>
    <property type="match status" value="1"/>
</dbReference>
<dbReference type="RefSeq" id="XP_014156186.1">
    <property type="nucleotide sequence ID" value="XM_014300711.1"/>
</dbReference>
<sequence length="1705" mass="185309">MELLPYGELLDVLAHAMASNYGEPQVAIIFRQVASAVDHCHRNGVVHADLKLENIFCLSANVKTVEALKNATLKLGDFGAAIELEEGKFATGGVGTFNYMPPERLLQQGFTEKADVWGLGVLLYALIAGRLPFPGQDRQTVLHWVKQGPDMSLDEFAAVSPLAVELIRKMLHPDPNQRPSVAHVLENKWMMGNVQQTAVLGKTLTSLRRQNMARKFRAATRLLMAGGRVVRIARAMKAEELMMDMAGYDIHPQDILSLSAAFFAATGGGLYVEKKVFGQVMATVLQMHDYELVDAVYDAYWECERHQAAISDLSDTVRNNASILIQRRRTLSYLGKSGMHTQSDGNLVKNRRNDNSDEVITNDATDSVYPDSQSLGSDVLVVEEDWEVPLGEGRDATLVAQHVGPPRQGICLDCAEGDRHCTTHTQTHGTMEMAEVSTQTAPGKLADALCSCVDKAACVCKEVEKVTKQACAKGKSKGLAMGATMTMPEPKRFEAFDSGDVAAPRQQVNADTFDTSDTNAHYETRDTFGANDTIDTSDVRGTSASASASASIDVSPCVEDTTPLRNNPNSAAHTHPDTHDTKVAQSNNTNSHDMQHSSNPANYSSQSVIRDTAPEKDARAHVLAAPTNHVRSKGDPYTHGLTHRHNPRNKHYTAPTHRGTTTPTAHRSISTPDLHHTPTQHHTPNTHVIPRASTSALNSAFGMRKRCGSLRWSRSSEPLISLDDISEGDSGRSTDTVVSRSAADGGGRRRSSGTHSGRDTPTRRNVLRQMLDREGEMYRTGSSDICFSSGAEDGNDTDTSSIGSYHSNDEGAHPQSRSDSVGRKLKQLPSALRTVTKKTPTHPHNASEGHTIAVGIISGSSAVDAMDCEAALSLVDAYSHERPSARDHTRTHPNKRTRCTEHADTDDGGKAMDHGDRGAFSGANDTDDESCVYSTDDSLSGDDGSVSDIFGSELDMSYADDASVSDMSVRASDLSDRVSEMGDSESVTQTRPHITHTHTHVLPRTANETQQHPDTETLGQIPLPSDSSTQTNTPPPHTHTTPSATTHTRVSERTDSQASVHAETTTSALTPSHTPAMKKGRVPARSVGFVATVAAHDSELDAHTVAVDEHPYRFLHSTNSTNTHTTASAHAHSPGTLSDTLFPYMGAVGGACVYGVHGASVCVLFLLGWAVYLAVEYGEVFGSSLGPQRKQRRTRRGSKKGLGVSDGTINRSTVSKNRLVGGTQTTTGIHPSDCVRGEGDARRHPTARTPSTSTHTDTTLPPSTPTHTHTRTRTTAQNDPTEPSGATKKEKPVIGMCNTTDAQKGFANRNLTHIVTKMLGAGGSHETHRPPEAMHTPPEVRVNRMSAPNSKRVGVDEPGPSNLGYGDGRHGNCTGSAEMEGAVAGADAQTRRLTPLPEKDNDDTNKGTASRKTSGMGPLKSIRPSAMSRPSDATVQQRRQTLMHDQVKCINHLNFLLSISGKLDLPVPVMAQLCFDLVDRDHTLFIDKREFRVFIESVLMIVVAGDVVDFDVVVDREFETCDKSGDGLISVSEFVSASSRSTLLKRYQDALARMWLTRNELFNSELETLHQSAQGWVSLNFGAQGGGGLMMTTGPWNKRYIALHDRRYLSVWKKYEDFASGVLGDRVYELSPEHVAMTMFIPVVLPNYGDYKVQAGRIKTRPRIKLAFSDGDCLILQAKSQRVMNMWEDLLIETGISHWRKQTVI</sequence>
<feature type="compositionally biased region" description="Polar residues" evidence="10">
    <location>
        <begin position="797"/>
        <end position="806"/>
    </location>
</feature>
<dbReference type="Gene3D" id="1.10.238.10">
    <property type="entry name" value="EF-hand"/>
    <property type="match status" value="1"/>
</dbReference>
<dbReference type="GO" id="GO:0004674">
    <property type="term" value="F:protein serine/threonine kinase activity"/>
    <property type="evidence" value="ECO:0007669"/>
    <property type="project" value="UniProtKB-KW"/>
</dbReference>
<feature type="compositionally biased region" description="Basic and acidic residues" evidence="10">
    <location>
        <begin position="1233"/>
        <end position="1243"/>
    </location>
</feature>
<evidence type="ECO:0000313" key="13">
    <source>
        <dbReference type="EMBL" id="KNC82284.1"/>
    </source>
</evidence>
<dbReference type="SMART" id="SM00220">
    <property type="entry name" value="S_TKc"/>
    <property type="match status" value="1"/>
</dbReference>
<keyword evidence="3 8" id="KW-0547">Nucleotide-binding</keyword>
<feature type="compositionally biased region" description="Basic and acidic residues" evidence="10">
    <location>
        <begin position="880"/>
        <end position="890"/>
    </location>
</feature>
<feature type="binding site" evidence="8">
    <location>
        <position position="77"/>
    </location>
    <ligand>
        <name>ATP</name>
        <dbReference type="ChEBI" id="CHEBI:30616"/>
    </ligand>
</feature>
<feature type="active site" description="Proton acceptor" evidence="7">
    <location>
        <position position="49"/>
    </location>
</feature>
<feature type="compositionally biased region" description="Polar residues" evidence="10">
    <location>
        <begin position="583"/>
        <end position="609"/>
    </location>
</feature>
<feature type="compositionally biased region" description="Polar residues" evidence="10">
    <location>
        <begin position="533"/>
        <end position="542"/>
    </location>
</feature>
<dbReference type="SUPFAM" id="SSF47473">
    <property type="entry name" value="EF-hand"/>
    <property type="match status" value="1"/>
</dbReference>
<keyword evidence="14" id="KW-1185">Reference proteome</keyword>
<dbReference type="InterPro" id="IPR030616">
    <property type="entry name" value="Aur-like"/>
</dbReference>
<keyword evidence="5" id="KW-0106">Calcium</keyword>
<dbReference type="SMART" id="SM00054">
    <property type="entry name" value="EFh"/>
    <property type="match status" value="2"/>
</dbReference>
<dbReference type="SUPFAM" id="SSF56112">
    <property type="entry name" value="Protein kinase-like (PK-like)"/>
    <property type="match status" value="1"/>
</dbReference>
<feature type="compositionally biased region" description="Polar residues" evidence="10">
    <location>
        <begin position="563"/>
        <end position="572"/>
    </location>
</feature>
<feature type="compositionally biased region" description="Polar residues" evidence="10">
    <location>
        <begin position="358"/>
        <end position="367"/>
    </location>
</feature>
<feature type="region of interest" description="Disordered" evidence="10">
    <location>
        <begin position="1184"/>
        <end position="1290"/>
    </location>
</feature>